<organism evidence="1">
    <name type="scientific">marine sediment metagenome</name>
    <dbReference type="NCBI Taxonomy" id="412755"/>
    <lineage>
        <taxon>unclassified sequences</taxon>
        <taxon>metagenomes</taxon>
        <taxon>ecological metagenomes</taxon>
    </lineage>
</organism>
<dbReference type="EMBL" id="LAZR01066397">
    <property type="protein sequence ID" value="KKK53645.1"/>
    <property type="molecule type" value="Genomic_DNA"/>
</dbReference>
<name>A0A0F8WYV1_9ZZZZ</name>
<evidence type="ECO:0000313" key="1">
    <source>
        <dbReference type="EMBL" id="KKK53645.1"/>
    </source>
</evidence>
<proteinExistence type="predicted"/>
<dbReference type="AlphaFoldDB" id="A0A0F8WYV1"/>
<protein>
    <submittedName>
        <fullName evidence="1">Uncharacterized protein</fullName>
    </submittedName>
</protein>
<sequence length="126" mass="14165">MTLATHIPQRTFEGLWAAGVGYHRLREGGRLAPPEELIGVQRAPQTEGPFERSSDLRVDFELAIRCRRITFADQEITFATLTNGADLYSREDVGRRWGMSAGRVNSITKSVVERMVRHCSGRCGCR</sequence>
<reference evidence="1" key="1">
    <citation type="journal article" date="2015" name="Nature">
        <title>Complex archaea that bridge the gap between prokaryotes and eukaryotes.</title>
        <authorList>
            <person name="Spang A."/>
            <person name="Saw J.H."/>
            <person name="Jorgensen S.L."/>
            <person name="Zaremba-Niedzwiedzka K."/>
            <person name="Martijn J."/>
            <person name="Lind A.E."/>
            <person name="van Eijk R."/>
            <person name="Schleper C."/>
            <person name="Guy L."/>
            <person name="Ettema T.J."/>
        </authorList>
    </citation>
    <scope>NUCLEOTIDE SEQUENCE</scope>
</reference>
<gene>
    <name evidence="1" type="ORF">LCGC14_3092720</name>
</gene>
<comment type="caution">
    <text evidence="1">The sequence shown here is derived from an EMBL/GenBank/DDBJ whole genome shotgun (WGS) entry which is preliminary data.</text>
</comment>
<accession>A0A0F8WYV1</accession>